<dbReference type="Gene3D" id="3.30.950.30">
    <property type="entry name" value="Schlafen, AAA domain"/>
    <property type="match status" value="1"/>
</dbReference>
<dbReference type="InterPro" id="IPR038475">
    <property type="entry name" value="RecG_C_sf"/>
</dbReference>
<reference evidence="2 3" key="1">
    <citation type="submission" date="2019-11" db="EMBL/GenBank/DDBJ databases">
        <authorList>
            <person name="Li X.-J."/>
            <person name="Feng X.-M."/>
        </authorList>
    </citation>
    <scope>NUCLEOTIDE SEQUENCE [LARGE SCALE GENOMIC DNA]</scope>
    <source>
        <strain evidence="2 3">XMNu-373</strain>
    </source>
</reference>
<dbReference type="Pfam" id="PF13749">
    <property type="entry name" value="HATPase_c_4"/>
    <property type="match status" value="1"/>
</dbReference>
<dbReference type="AlphaFoldDB" id="A0A7K3MAY5"/>
<proteinExistence type="predicted"/>
<organism evidence="2 3">
    <name type="scientific">Phytoactinopolyspora mesophila</name>
    <dbReference type="NCBI Taxonomy" id="2650750"/>
    <lineage>
        <taxon>Bacteria</taxon>
        <taxon>Bacillati</taxon>
        <taxon>Actinomycetota</taxon>
        <taxon>Actinomycetes</taxon>
        <taxon>Jiangellales</taxon>
        <taxon>Jiangellaceae</taxon>
        <taxon>Phytoactinopolyspora</taxon>
    </lineage>
</organism>
<accession>A0A7K3MAY5</accession>
<dbReference type="InterPro" id="IPR038461">
    <property type="entry name" value="Schlafen_AlbA_2_dom_sf"/>
</dbReference>
<evidence type="ECO:0000259" key="1">
    <source>
        <dbReference type="Pfam" id="PF04326"/>
    </source>
</evidence>
<evidence type="ECO:0000313" key="3">
    <source>
        <dbReference type="Proteomes" id="UP000460435"/>
    </source>
</evidence>
<dbReference type="Proteomes" id="UP000460435">
    <property type="component" value="Unassembled WGS sequence"/>
</dbReference>
<dbReference type="InterPro" id="IPR007421">
    <property type="entry name" value="Schlafen_AlbA_2_dom"/>
</dbReference>
<keyword evidence="3" id="KW-1185">Reference proteome</keyword>
<dbReference type="Pfam" id="PF04326">
    <property type="entry name" value="SLFN_AlbA_2"/>
    <property type="match status" value="1"/>
</dbReference>
<feature type="domain" description="Schlafen AlbA-2" evidence="1">
    <location>
        <begin position="18"/>
        <end position="141"/>
    </location>
</feature>
<dbReference type="EMBL" id="WLZY01000011">
    <property type="protein sequence ID" value="NDL60416.1"/>
    <property type="molecule type" value="Genomic_DNA"/>
</dbReference>
<protein>
    <submittedName>
        <fullName evidence="2">Transcriptional regulator</fullName>
    </submittedName>
</protein>
<comment type="caution">
    <text evidence="2">The sequence shown here is derived from an EMBL/GenBank/DDBJ whole genome shotgun (WGS) entry which is preliminary data.</text>
</comment>
<dbReference type="PANTHER" id="PTHR30595:SF6">
    <property type="entry name" value="SCHLAFEN ALBA-2 DOMAIN-CONTAINING PROTEIN"/>
    <property type="match status" value="1"/>
</dbReference>
<dbReference type="Gene3D" id="3.30.565.60">
    <property type="match status" value="1"/>
</dbReference>
<evidence type="ECO:0000313" key="2">
    <source>
        <dbReference type="EMBL" id="NDL60416.1"/>
    </source>
</evidence>
<sequence>MTPAELADVLDRLIAGWENEVVEFKVASRDYNTDKVGEYFSALSNEANLRGADTAWLVFGVEDKSRRVVGTDYRANNPERLQSLKTQITQGTEPSASVRDIHEFVHADGRVLLFEIPPAPRGIPIAWKGHYYARSGESRVPLGLDKLDTIRNQTLGSDWSAAVVPNARLDHLDTDALETARAAFAARHARIDSDEIAAWSTQTFLERAKLTVDGGITRAAILLLGKEESAHLLSPLLAEITWRLVGEERAYEHFGPPFILTSTKVYERIRNVQIRMLQPGALIQTEVEKYDRRSVLEAIHNCIAHADYTRGARIVVTERIDRIDLENAGSFVEGAPTDYVVADRTPMSYRNPFLVSAMTELNMIDRMGYGIQQIHRSQARRFLPLPDYDLSQPNGVKLTIYGAVIDQNYSELLMARTDLPLGDILALDRVQKKFPVPKETLRRLRRAHLIEGRMPHVHVSAMVAAATATKADYIRQRPQDDAHYAKLVIDYLEKFGHASRHEINTLLWDKLSDALDDQQKRHKITNLLTKLRSEGAIYNAGSKQKPRWELV</sequence>
<dbReference type="PANTHER" id="PTHR30595">
    <property type="entry name" value="GLPR-RELATED TRANSCRIPTIONAL REPRESSOR"/>
    <property type="match status" value="1"/>
</dbReference>
<gene>
    <name evidence="2" type="ORF">F7O44_25395</name>
</gene>
<dbReference type="RefSeq" id="WP_162453114.1">
    <property type="nucleotide sequence ID" value="NZ_WLZY01000011.1"/>
</dbReference>
<name>A0A7K3MAY5_9ACTN</name>